<proteinExistence type="predicted"/>
<dbReference type="EMBL" id="JARJLG010000168">
    <property type="protein sequence ID" value="KAJ7733384.1"/>
    <property type="molecule type" value="Genomic_DNA"/>
</dbReference>
<comment type="caution">
    <text evidence="1">The sequence shown here is derived from an EMBL/GenBank/DDBJ whole genome shotgun (WGS) entry which is preliminary data.</text>
</comment>
<dbReference type="Proteomes" id="UP001215280">
    <property type="component" value="Unassembled WGS sequence"/>
</dbReference>
<evidence type="ECO:0000313" key="1">
    <source>
        <dbReference type="EMBL" id="KAJ7733384.1"/>
    </source>
</evidence>
<evidence type="ECO:0000313" key="2">
    <source>
        <dbReference type="Proteomes" id="UP001215280"/>
    </source>
</evidence>
<keyword evidence="2" id="KW-1185">Reference proteome</keyword>
<gene>
    <name evidence="1" type="ORF">DFH07DRAFT_780605</name>
</gene>
<accession>A0AAD7I278</accession>
<protein>
    <submittedName>
        <fullName evidence="1">Uncharacterized protein</fullName>
    </submittedName>
</protein>
<dbReference type="AlphaFoldDB" id="A0AAD7I278"/>
<organism evidence="1 2">
    <name type="scientific">Mycena maculata</name>
    <dbReference type="NCBI Taxonomy" id="230809"/>
    <lineage>
        <taxon>Eukaryota</taxon>
        <taxon>Fungi</taxon>
        <taxon>Dikarya</taxon>
        <taxon>Basidiomycota</taxon>
        <taxon>Agaricomycotina</taxon>
        <taxon>Agaricomycetes</taxon>
        <taxon>Agaricomycetidae</taxon>
        <taxon>Agaricales</taxon>
        <taxon>Marasmiineae</taxon>
        <taxon>Mycenaceae</taxon>
        <taxon>Mycena</taxon>
    </lineage>
</organism>
<sequence>MPQVHTEEPRLPPDLERHIFETVALSRPVNIPNLMLVAWRVKSWVEPLLYRVLVMDMFAARPIDGLPFITADVFLRLVTEKSGRFFPDSVKHLILGYKAWGGAPTNSHRHMSAILSACSGVTHFSLQTEVNLRPHELTALAGLQAIHYLAVDISRVFASTTVDFTHPVFRHITHLELRNIRPEKLGDTTWVQVAHIPNLTHLSFRVQEFCGSLGCTLCASLRLTCLIFLCPRNEDILAAAETVDDPRFAVMKFWSHSICVNTQVEWQQMGLTGESYWSKADRFLEARRAGDIDGRLIGTFADSVYHIDVQDEA</sequence>
<reference evidence="1" key="1">
    <citation type="submission" date="2023-03" db="EMBL/GenBank/DDBJ databases">
        <title>Massive genome expansion in bonnet fungi (Mycena s.s.) driven by repeated elements and novel gene families across ecological guilds.</title>
        <authorList>
            <consortium name="Lawrence Berkeley National Laboratory"/>
            <person name="Harder C.B."/>
            <person name="Miyauchi S."/>
            <person name="Viragh M."/>
            <person name="Kuo A."/>
            <person name="Thoen E."/>
            <person name="Andreopoulos B."/>
            <person name="Lu D."/>
            <person name="Skrede I."/>
            <person name="Drula E."/>
            <person name="Henrissat B."/>
            <person name="Morin E."/>
            <person name="Kohler A."/>
            <person name="Barry K."/>
            <person name="LaButti K."/>
            <person name="Morin E."/>
            <person name="Salamov A."/>
            <person name="Lipzen A."/>
            <person name="Mereny Z."/>
            <person name="Hegedus B."/>
            <person name="Baldrian P."/>
            <person name="Stursova M."/>
            <person name="Weitz H."/>
            <person name="Taylor A."/>
            <person name="Grigoriev I.V."/>
            <person name="Nagy L.G."/>
            <person name="Martin F."/>
            <person name="Kauserud H."/>
        </authorList>
    </citation>
    <scope>NUCLEOTIDE SEQUENCE</scope>
    <source>
        <strain evidence="1">CBHHK188m</strain>
    </source>
</reference>
<name>A0AAD7I278_9AGAR</name>